<evidence type="ECO:0000313" key="2">
    <source>
        <dbReference type="EMBL" id="RBL99694.1"/>
    </source>
</evidence>
<accession>A0A365YAG6</accession>
<protein>
    <submittedName>
        <fullName evidence="2">Uncharacterized protein</fullName>
    </submittedName>
</protein>
<name>A0A365YAG6_9MICC</name>
<feature type="region of interest" description="Disordered" evidence="1">
    <location>
        <begin position="1"/>
        <end position="20"/>
    </location>
</feature>
<keyword evidence="3" id="KW-1185">Reference proteome</keyword>
<proteinExistence type="predicted"/>
<gene>
    <name evidence="2" type="ORF">C1H84_14915</name>
</gene>
<organism evidence="2 3">
    <name type="scientific">Glutamicibacter soli</name>
    <dbReference type="NCBI Taxonomy" id="453836"/>
    <lineage>
        <taxon>Bacteria</taxon>
        <taxon>Bacillati</taxon>
        <taxon>Actinomycetota</taxon>
        <taxon>Actinomycetes</taxon>
        <taxon>Micrococcales</taxon>
        <taxon>Micrococcaceae</taxon>
        <taxon>Glutamicibacter</taxon>
    </lineage>
</organism>
<dbReference type="Proteomes" id="UP000252167">
    <property type="component" value="Unassembled WGS sequence"/>
</dbReference>
<comment type="caution">
    <text evidence="2">The sequence shown here is derived from an EMBL/GenBank/DDBJ whole genome shotgun (WGS) entry which is preliminary data.</text>
</comment>
<reference evidence="2 3" key="1">
    <citation type="submission" date="2018-01" db="EMBL/GenBank/DDBJ databases">
        <title>Glutamicibacter soli strain NHPC-3 Whole genome sequence and assembly.</title>
        <authorList>
            <person name="Choudhury P."/>
            <person name="Gupta D."/>
            <person name="Sengupta K."/>
            <person name="Jawed A."/>
            <person name="Sultana N."/>
            <person name="Saha P."/>
        </authorList>
    </citation>
    <scope>NUCLEOTIDE SEQUENCE [LARGE SCALE GENOMIC DNA]</scope>
    <source>
        <strain evidence="2 3">NHPC-3</strain>
    </source>
</reference>
<dbReference type="AlphaFoldDB" id="A0A365YAG6"/>
<dbReference type="EMBL" id="POAF01000007">
    <property type="protein sequence ID" value="RBL99694.1"/>
    <property type="molecule type" value="Genomic_DNA"/>
</dbReference>
<sequence>MEAHEEGEWAMTSRSVGNTDTPELALTLDEVEPGIFVVLDSRGVQLSKPLPISRLRSLAKDAEFVADLNKRLKMPNENYIDVLLQLRPQLEYRRAS</sequence>
<evidence type="ECO:0000256" key="1">
    <source>
        <dbReference type="SAM" id="MobiDB-lite"/>
    </source>
</evidence>
<dbReference type="RefSeq" id="WP_047118849.1">
    <property type="nucleotide sequence ID" value="NZ_CM125969.1"/>
</dbReference>
<evidence type="ECO:0000313" key="3">
    <source>
        <dbReference type="Proteomes" id="UP000252167"/>
    </source>
</evidence>